<name>A0A7X9FQV5_9DELT</name>
<protein>
    <submittedName>
        <fullName evidence="3">DUF2959 domain-containing protein</fullName>
    </submittedName>
</protein>
<organism evidence="3 4">
    <name type="scientific">SAR324 cluster bacterium</name>
    <dbReference type="NCBI Taxonomy" id="2024889"/>
    <lineage>
        <taxon>Bacteria</taxon>
        <taxon>Deltaproteobacteria</taxon>
        <taxon>SAR324 cluster</taxon>
    </lineage>
</organism>
<accession>A0A7X9FQV5</accession>
<sequence>MMARSIFTALFCILLTGCSSAYYSALEKVGVHKRDLLVKRVEAARESQAKASTQFQTALEQFRSVVSVPGGKLEEKYNKLKTELDRSETKAKEVRDRITAIENVSEALFDEWKAELEQYENENLRRLSAEQLERSKDRYGNMIKAMKKAEGKIEPVLKPFRDNVLFLKHNLNAKAIGSLDSEVSKISDNVEVLIRNLEVAMSEADEFISVMKAGRED</sequence>
<evidence type="ECO:0000256" key="2">
    <source>
        <dbReference type="SAM" id="SignalP"/>
    </source>
</evidence>
<feature type="signal peptide" evidence="2">
    <location>
        <begin position="1"/>
        <end position="21"/>
    </location>
</feature>
<keyword evidence="2" id="KW-0732">Signal</keyword>
<dbReference type="InterPro" id="IPR021342">
    <property type="entry name" value="DUF2959"/>
</dbReference>
<dbReference type="Proteomes" id="UP000524246">
    <property type="component" value="Unassembled WGS sequence"/>
</dbReference>
<dbReference type="Pfam" id="PF11172">
    <property type="entry name" value="DUF2959"/>
    <property type="match status" value="1"/>
</dbReference>
<dbReference type="PROSITE" id="PS51257">
    <property type="entry name" value="PROKAR_LIPOPROTEIN"/>
    <property type="match status" value="1"/>
</dbReference>
<comment type="caution">
    <text evidence="3">The sequence shown here is derived from an EMBL/GenBank/DDBJ whole genome shotgun (WGS) entry which is preliminary data.</text>
</comment>
<keyword evidence="1" id="KW-0175">Coiled coil</keyword>
<reference evidence="3 4" key="1">
    <citation type="journal article" date="2020" name="Biotechnol. Biofuels">
        <title>New insights from the biogas microbiome by comprehensive genome-resolved metagenomics of nearly 1600 species originating from multiple anaerobic digesters.</title>
        <authorList>
            <person name="Campanaro S."/>
            <person name="Treu L."/>
            <person name="Rodriguez-R L.M."/>
            <person name="Kovalovszki A."/>
            <person name="Ziels R.M."/>
            <person name="Maus I."/>
            <person name="Zhu X."/>
            <person name="Kougias P.G."/>
            <person name="Basile A."/>
            <person name="Luo G."/>
            <person name="Schluter A."/>
            <person name="Konstantinidis K.T."/>
            <person name="Angelidaki I."/>
        </authorList>
    </citation>
    <scope>NUCLEOTIDE SEQUENCE [LARGE SCALE GENOMIC DNA]</scope>
    <source>
        <strain evidence="3">AS27yjCOA_65</strain>
    </source>
</reference>
<feature type="chain" id="PRO_5031457259" evidence="2">
    <location>
        <begin position="22"/>
        <end position="217"/>
    </location>
</feature>
<evidence type="ECO:0000313" key="4">
    <source>
        <dbReference type="Proteomes" id="UP000524246"/>
    </source>
</evidence>
<evidence type="ECO:0000313" key="3">
    <source>
        <dbReference type="EMBL" id="NMC62154.1"/>
    </source>
</evidence>
<dbReference type="EMBL" id="JAAZON010000124">
    <property type="protein sequence ID" value="NMC62154.1"/>
    <property type="molecule type" value="Genomic_DNA"/>
</dbReference>
<evidence type="ECO:0000256" key="1">
    <source>
        <dbReference type="SAM" id="Coils"/>
    </source>
</evidence>
<proteinExistence type="predicted"/>
<feature type="coiled-coil region" evidence="1">
    <location>
        <begin position="70"/>
        <end position="149"/>
    </location>
</feature>
<dbReference type="AlphaFoldDB" id="A0A7X9FQV5"/>
<gene>
    <name evidence="3" type="ORF">GYA55_03205</name>
</gene>